<dbReference type="InterPro" id="IPR011055">
    <property type="entry name" value="Dup_hybrid_motif"/>
</dbReference>
<accession>A0A9D7E288</accession>
<protein>
    <submittedName>
        <fullName evidence="4">Peptidoglycan DD-metalloendopeptidase family protein</fullName>
    </submittedName>
</protein>
<dbReference type="Pfam" id="PF01551">
    <property type="entry name" value="Peptidase_M23"/>
    <property type="match status" value="1"/>
</dbReference>
<evidence type="ECO:0000256" key="1">
    <source>
        <dbReference type="SAM" id="SignalP"/>
    </source>
</evidence>
<proteinExistence type="predicted"/>
<dbReference type="EMBL" id="JADJEV010000005">
    <property type="protein sequence ID" value="MBK6975255.1"/>
    <property type="molecule type" value="Genomic_DNA"/>
</dbReference>
<feature type="domain" description="M23ase beta-sheet core" evidence="2">
    <location>
        <begin position="176"/>
        <end position="270"/>
    </location>
</feature>
<dbReference type="InterPro" id="IPR040487">
    <property type="entry name" value="Peptidase_M23_N"/>
</dbReference>
<comment type="caution">
    <text evidence="4">The sequence shown here is derived from an EMBL/GenBank/DDBJ whole genome shotgun (WGS) entry which is preliminary data.</text>
</comment>
<dbReference type="Proteomes" id="UP000807785">
    <property type="component" value="Unassembled WGS sequence"/>
</dbReference>
<keyword evidence="1" id="KW-0732">Signal</keyword>
<dbReference type="Gene3D" id="2.60.40.1590">
    <property type="entry name" value="Peptidoglycan hydrolase domains"/>
    <property type="match status" value="1"/>
</dbReference>
<evidence type="ECO:0000313" key="4">
    <source>
        <dbReference type="EMBL" id="MBK6975255.1"/>
    </source>
</evidence>
<feature type="signal peptide" evidence="1">
    <location>
        <begin position="1"/>
        <end position="21"/>
    </location>
</feature>
<organism evidence="4 5">
    <name type="scientific">Candidatus Methylophosphatis roskildensis</name>
    <dbReference type="NCBI Taxonomy" id="2899263"/>
    <lineage>
        <taxon>Bacteria</taxon>
        <taxon>Pseudomonadati</taxon>
        <taxon>Pseudomonadota</taxon>
        <taxon>Betaproteobacteria</taxon>
        <taxon>Nitrosomonadales</taxon>
        <taxon>Sterolibacteriaceae</taxon>
        <taxon>Candidatus Methylophosphatis</taxon>
    </lineage>
</organism>
<dbReference type="PANTHER" id="PTHR21666">
    <property type="entry name" value="PEPTIDASE-RELATED"/>
    <property type="match status" value="1"/>
</dbReference>
<reference evidence="4" key="1">
    <citation type="submission" date="2020-10" db="EMBL/GenBank/DDBJ databases">
        <title>Connecting structure to function with the recovery of over 1000 high-quality activated sludge metagenome-assembled genomes encoding full-length rRNA genes using long-read sequencing.</title>
        <authorList>
            <person name="Singleton C.M."/>
            <person name="Petriglieri F."/>
            <person name="Kristensen J.M."/>
            <person name="Kirkegaard R.H."/>
            <person name="Michaelsen T.Y."/>
            <person name="Andersen M.H."/>
            <person name="Karst S.M."/>
            <person name="Dueholm M.S."/>
            <person name="Nielsen P.H."/>
            <person name="Albertsen M."/>
        </authorList>
    </citation>
    <scope>NUCLEOTIDE SEQUENCE</scope>
    <source>
        <strain evidence="4">Bjer_18-Q3-R1-45_BAT3C.347</strain>
    </source>
</reference>
<evidence type="ECO:0000259" key="3">
    <source>
        <dbReference type="Pfam" id="PF18421"/>
    </source>
</evidence>
<dbReference type="Gene3D" id="2.70.70.10">
    <property type="entry name" value="Glucose Permease (Domain IIA)"/>
    <property type="match status" value="1"/>
</dbReference>
<dbReference type="AlphaFoldDB" id="A0A9D7E288"/>
<dbReference type="InterPro" id="IPR050570">
    <property type="entry name" value="Cell_wall_metabolism_enzyme"/>
</dbReference>
<evidence type="ECO:0000313" key="5">
    <source>
        <dbReference type="Proteomes" id="UP000807785"/>
    </source>
</evidence>
<feature type="chain" id="PRO_5038692595" evidence="1">
    <location>
        <begin position="22"/>
        <end position="276"/>
    </location>
</feature>
<dbReference type="PANTHER" id="PTHR21666:SF285">
    <property type="entry name" value="M23 FAMILY METALLOPEPTIDASE"/>
    <property type="match status" value="1"/>
</dbReference>
<gene>
    <name evidence="4" type="ORF">IPH26_20715</name>
</gene>
<sequence length="276" mass="29074">MLALAVACVAASLCPNAAARAAPRAAPIPGGIAIVRLAPATDAAPQAFYDGRPVLVERRSGDWQALVGLPLSAQPGEHTIKVVSVSAGGVQERDAGFRVAPHTYAIQRLTIKDASKVTPPPEALARIEQEALKMASLRTHFRDLAAVDTDFVLPAKGRLSSRFGLRRILNGEPRSPHSGLDLAIAAGTPLGAPAAGVVIEASDFYYCGQSVILDHGQGLISIYCHLQQIDVTQGQALRRGDRIGLSGASGRATGPHLHWSVYLNGNPVNPELMLRN</sequence>
<name>A0A9D7E288_9PROT</name>
<dbReference type="SUPFAM" id="SSF51261">
    <property type="entry name" value="Duplicated hybrid motif"/>
    <property type="match status" value="1"/>
</dbReference>
<feature type="domain" description="Peptidase family M23 N-terminal" evidence="3">
    <location>
        <begin position="27"/>
        <end position="84"/>
    </location>
</feature>
<dbReference type="Pfam" id="PF18421">
    <property type="entry name" value="Peptidase_M23_N"/>
    <property type="match status" value="1"/>
</dbReference>
<dbReference type="CDD" id="cd12797">
    <property type="entry name" value="M23_peptidase"/>
    <property type="match status" value="1"/>
</dbReference>
<dbReference type="GO" id="GO:0004222">
    <property type="term" value="F:metalloendopeptidase activity"/>
    <property type="evidence" value="ECO:0007669"/>
    <property type="project" value="TreeGrafter"/>
</dbReference>
<evidence type="ECO:0000259" key="2">
    <source>
        <dbReference type="Pfam" id="PF01551"/>
    </source>
</evidence>
<dbReference type="InterPro" id="IPR016047">
    <property type="entry name" value="M23ase_b-sheet_dom"/>
</dbReference>